<evidence type="ECO:0000256" key="3">
    <source>
        <dbReference type="ARBA" id="ARBA00020263"/>
    </source>
</evidence>
<dbReference type="PANTHER" id="PTHR16184:SF6">
    <property type="entry name" value="ELONGATOR COMPLEX PROTEIN 6"/>
    <property type="match status" value="1"/>
</dbReference>
<dbReference type="Gene3D" id="3.40.50.300">
    <property type="entry name" value="P-loop containing nucleotide triphosphate hydrolases"/>
    <property type="match status" value="1"/>
</dbReference>
<evidence type="ECO:0000313" key="5">
    <source>
        <dbReference type="Proteomes" id="UP001142055"/>
    </source>
</evidence>
<reference evidence="4" key="1">
    <citation type="submission" date="2022-12" db="EMBL/GenBank/DDBJ databases">
        <title>Genome assemblies of Blomia tropicalis.</title>
        <authorList>
            <person name="Cui Y."/>
        </authorList>
    </citation>
    <scope>NUCLEOTIDE SEQUENCE</scope>
    <source>
        <tissue evidence="4">Adult mites</tissue>
    </source>
</reference>
<dbReference type="OMA" id="IYECETW"/>
<comment type="similarity">
    <text evidence="2">Belongs to the ELP6 family.</text>
</comment>
<dbReference type="InterPro" id="IPR018627">
    <property type="entry name" value="ELP6"/>
</dbReference>
<name>A0A9Q0M2V5_BLOTA</name>
<evidence type="ECO:0000256" key="2">
    <source>
        <dbReference type="ARBA" id="ARBA00008837"/>
    </source>
</evidence>
<protein>
    <recommendedName>
        <fullName evidence="3">Elongator complex protein 6</fullName>
    </recommendedName>
</protein>
<evidence type="ECO:0000256" key="1">
    <source>
        <dbReference type="ARBA" id="ARBA00005043"/>
    </source>
</evidence>
<accession>A0A9Q0M2V5</accession>
<organism evidence="4 5">
    <name type="scientific">Blomia tropicalis</name>
    <name type="common">Mite</name>
    <dbReference type="NCBI Taxonomy" id="40697"/>
    <lineage>
        <taxon>Eukaryota</taxon>
        <taxon>Metazoa</taxon>
        <taxon>Ecdysozoa</taxon>
        <taxon>Arthropoda</taxon>
        <taxon>Chelicerata</taxon>
        <taxon>Arachnida</taxon>
        <taxon>Acari</taxon>
        <taxon>Acariformes</taxon>
        <taxon>Sarcoptiformes</taxon>
        <taxon>Astigmata</taxon>
        <taxon>Glycyphagoidea</taxon>
        <taxon>Echimyopodidae</taxon>
        <taxon>Blomia</taxon>
    </lineage>
</organism>
<evidence type="ECO:0000313" key="4">
    <source>
        <dbReference type="EMBL" id="KAJ6217867.1"/>
    </source>
</evidence>
<gene>
    <name evidence="4" type="ORF">RDWZM_009024</name>
</gene>
<dbReference type="PANTHER" id="PTHR16184">
    <property type="entry name" value="ELONGATOR COMPLEX PROTEIN 6"/>
    <property type="match status" value="1"/>
</dbReference>
<dbReference type="InterPro" id="IPR027417">
    <property type="entry name" value="P-loop_NTPase"/>
</dbReference>
<dbReference type="GO" id="GO:0002098">
    <property type="term" value="P:tRNA wobble uridine modification"/>
    <property type="evidence" value="ECO:0007669"/>
    <property type="project" value="InterPro"/>
</dbReference>
<keyword evidence="5" id="KW-1185">Reference proteome</keyword>
<proteinExistence type="inferred from homology"/>
<dbReference type="Proteomes" id="UP001142055">
    <property type="component" value="Chromosome 3"/>
</dbReference>
<comment type="caution">
    <text evidence="4">The sequence shown here is derived from an EMBL/GenBank/DDBJ whole genome shotgun (WGS) entry which is preliminary data.</text>
</comment>
<dbReference type="GO" id="GO:0033588">
    <property type="term" value="C:elongator holoenzyme complex"/>
    <property type="evidence" value="ECO:0007669"/>
    <property type="project" value="InterPro"/>
</dbReference>
<dbReference type="EMBL" id="JAPWDV010000003">
    <property type="protein sequence ID" value="KAJ6217867.1"/>
    <property type="molecule type" value="Genomic_DNA"/>
</dbReference>
<comment type="pathway">
    <text evidence="1">tRNA modification; 5-methoxycarbonylmethyl-2-thiouridine-tRNA biosynthesis.</text>
</comment>
<dbReference type="AlphaFoldDB" id="A0A9Q0M2V5"/>
<sequence length="233" mass="27030">MSFDQNWLYPKQGTFMLNTIRSVQTQPFAFDLLLQHYAKTLPPSTHIGLVLLDQNWSHYNAVATKCGLNLKQRQLNGLIRFVNIFDYPAPPTTISSDGLGYDFDWDRLVQDVQSLAEQLPKDSILMIDDLSVLLSLDIDIMKIYSFIRNLRKILSLKQCSLFISTHYSFDDEPLYSLVTSLIYECETWLDCDQPRSGYSLKINGIAKFHNRLDRSTIEMNYKIANRNVQFKKI</sequence>